<dbReference type="Pfam" id="PF00534">
    <property type="entry name" value="Glycos_transf_1"/>
    <property type="match status" value="1"/>
</dbReference>
<dbReference type="EMBL" id="CP103166">
    <property type="protein sequence ID" value="UVQ95319.1"/>
    <property type="molecule type" value="Genomic_DNA"/>
</dbReference>
<proteinExistence type="predicted"/>
<dbReference type="GO" id="GO:0047265">
    <property type="term" value="F:poly(glycerol-phosphate) alpha-glucosyltransferase activity"/>
    <property type="evidence" value="ECO:0007669"/>
    <property type="project" value="UniProtKB-EC"/>
</dbReference>
<reference evidence="10 11" key="1">
    <citation type="submission" date="2015-09" db="EMBL/GenBank/DDBJ databases">
        <authorList>
            <consortium name="Pathogen Informatics"/>
        </authorList>
    </citation>
    <scope>NUCLEOTIDE SEQUENCE [LARGE SCALE GENOMIC DNA]</scope>
    <source>
        <strain evidence="2 10">2789STDY5834880</strain>
        <strain evidence="3 11">2789STDY5834946</strain>
    </source>
</reference>
<dbReference type="EMBL" id="QSCS01000002">
    <property type="protein sequence ID" value="RGY29598.1"/>
    <property type="molecule type" value="Genomic_DNA"/>
</dbReference>
<dbReference type="EMBL" id="QRKD01000009">
    <property type="protein sequence ID" value="RHH89919.1"/>
    <property type="molecule type" value="Genomic_DNA"/>
</dbReference>
<dbReference type="Proteomes" id="UP000283512">
    <property type="component" value="Unassembled WGS sequence"/>
</dbReference>
<dbReference type="Proteomes" id="UP001170023">
    <property type="component" value="Unassembled WGS sequence"/>
</dbReference>
<dbReference type="STRING" id="47678.ERS852494_00925"/>
<name>A0A174QSY0_9BACE</name>
<reference evidence="14 15" key="3">
    <citation type="journal article" date="2019" name="Nat. Med.">
        <title>A library of human gut bacterial isolates paired with longitudinal multiomics data enables mechanistic microbiome research.</title>
        <authorList>
            <person name="Poyet M."/>
            <person name="Groussin M."/>
            <person name="Gibbons S.M."/>
            <person name="Avila-Pacheco J."/>
            <person name="Jiang X."/>
            <person name="Kearney S.M."/>
            <person name="Perrotta A.R."/>
            <person name="Berdy B."/>
            <person name="Zhao S."/>
            <person name="Lieberman T.D."/>
            <person name="Swanson P.K."/>
            <person name="Smith M."/>
            <person name="Roesemann S."/>
            <person name="Alexander J.E."/>
            <person name="Rich S.A."/>
            <person name="Livny J."/>
            <person name="Vlamakis H."/>
            <person name="Clish C."/>
            <person name="Bullock K."/>
            <person name="Deik A."/>
            <person name="Scott J."/>
            <person name="Pierce K.A."/>
            <person name="Xavier R.J."/>
            <person name="Alm E.J."/>
        </authorList>
    </citation>
    <scope>NUCLEOTIDE SEQUENCE [LARGE SCALE GENOMIC DNA]</scope>
    <source>
        <strain evidence="5 15">BIOML-A21</strain>
        <strain evidence="4 14">BIOML-A25</strain>
    </source>
</reference>
<dbReference type="SUPFAM" id="SSF53756">
    <property type="entry name" value="UDP-Glycosyltransferase/glycogen phosphorylase"/>
    <property type="match status" value="1"/>
</dbReference>
<dbReference type="PANTHER" id="PTHR12526:SF630">
    <property type="entry name" value="GLYCOSYLTRANSFERASE"/>
    <property type="match status" value="1"/>
</dbReference>
<dbReference type="InterPro" id="IPR001296">
    <property type="entry name" value="Glyco_trans_1"/>
</dbReference>
<dbReference type="EMBL" id="CZBL01000002">
    <property type="protein sequence ID" value="CUP73998.1"/>
    <property type="molecule type" value="Genomic_DNA"/>
</dbReference>
<dbReference type="EMBL" id="VVYJ01000002">
    <property type="protein sequence ID" value="KAA5479826.1"/>
    <property type="molecule type" value="Genomic_DNA"/>
</dbReference>
<dbReference type="Proteomes" id="UP000284431">
    <property type="component" value="Unassembled WGS sequence"/>
</dbReference>
<dbReference type="Proteomes" id="UP001060260">
    <property type="component" value="Chromosome"/>
</dbReference>
<sequence length="385" mass="44913">MNKKIKIVYCLPSLYIPGGMERVLTIKANYFAEKLGYDIYIILTDGKGLEPFYALSPKVHLIHLDINFNELWNKPLYKKLFIYACKQRLYKKRLTKCLFEIRPDITVSMLRREINFINSIHDGSVKIGEIHVNKSNFRDLAEAKNTGFIKSRLSRLWMKQLDRQVKQLSKFIILTEEDRKNFSSYLDNTTVIYNPLPFYPEQTSDCTAKEVIAVGRYAYQKGFDLLIETWRIVAQKHPDWNLRIYGGGDRSDFLALKDKYHLDTLYLEEQTPDIIRNYCRSSIFVLSSRYEGFGMVITEAMSCGVPPVSFTCPCGPRDIIDDGKNGLLVENGNIEMLAEKICYLIENDEIRRKMGQQARIDVERFKIEQIAEQWKQLFESLTLKN</sequence>
<reference evidence="6" key="5">
    <citation type="submission" date="2023-07" db="EMBL/GenBank/DDBJ databases">
        <title>Whole Genome Sequencing of Colonoscopy isolates.</title>
        <authorList>
            <person name="Surve S.V."/>
            <person name="Valls R.A."/>
            <person name="Barrak K.E."/>
            <person name="Gardner T.B."/>
            <person name="O'Toole G.A."/>
        </authorList>
    </citation>
    <scope>NUCLEOTIDE SEQUENCE</scope>
    <source>
        <strain evidence="6">GP0119</strain>
    </source>
</reference>
<keyword evidence="3" id="KW-0328">Glycosyltransferase</keyword>
<evidence type="ECO:0000313" key="11">
    <source>
        <dbReference type="Proteomes" id="UP000095725"/>
    </source>
</evidence>
<dbReference type="RefSeq" id="WP_005680701.1">
    <property type="nucleotide sequence ID" value="NZ_CABMOQ010000006.1"/>
</dbReference>
<evidence type="ECO:0000313" key="12">
    <source>
        <dbReference type="Proteomes" id="UP000283512"/>
    </source>
</evidence>
<evidence type="ECO:0000313" key="14">
    <source>
        <dbReference type="Proteomes" id="UP000427825"/>
    </source>
</evidence>
<evidence type="ECO:0000313" key="7">
    <source>
        <dbReference type="EMBL" id="RGY29598.1"/>
    </source>
</evidence>
<evidence type="ECO:0000313" key="2">
    <source>
        <dbReference type="EMBL" id="CUO86100.1"/>
    </source>
</evidence>
<evidence type="ECO:0000313" key="8">
    <source>
        <dbReference type="EMBL" id="RHH89919.1"/>
    </source>
</evidence>
<keyword evidence="3" id="KW-0808">Transferase</keyword>
<evidence type="ECO:0000313" key="4">
    <source>
        <dbReference type="EMBL" id="KAA5479826.1"/>
    </source>
</evidence>
<dbReference type="PANTHER" id="PTHR12526">
    <property type="entry name" value="GLYCOSYLTRANSFERASE"/>
    <property type="match status" value="1"/>
</dbReference>
<dbReference type="Proteomes" id="UP000095725">
    <property type="component" value="Unassembled WGS sequence"/>
</dbReference>
<dbReference type="Proteomes" id="UP000427825">
    <property type="component" value="Unassembled WGS sequence"/>
</dbReference>
<feature type="domain" description="Glycosyl transferase family 1" evidence="1">
    <location>
        <begin position="207"/>
        <end position="359"/>
    </location>
</feature>
<dbReference type="Proteomes" id="UP000491168">
    <property type="component" value="Unassembled WGS sequence"/>
</dbReference>
<dbReference type="Proteomes" id="UP000095657">
    <property type="component" value="Unassembled WGS sequence"/>
</dbReference>
<protein>
    <submittedName>
        <fullName evidence="3">Glycosyl transferase family protein</fullName>
        <ecNumber evidence="3">2.4.1.52</ecNumber>
    </submittedName>
    <submittedName>
        <fullName evidence="4">Glycosyltransferase family 4 protein</fullName>
        <ecNumber evidence="6">2.4.-.-</ecNumber>
    </submittedName>
</protein>
<evidence type="ECO:0000259" key="1">
    <source>
        <dbReference type="Pfam" id="PF00534"/>
    </source>
</evidence>
<evidence type="ECO:0000313" key="9">
    <source>
        <dbReference type="EMBL" id="UVQ95319.1"/>
    </source>
</evidence>
<dbReference type="CDD" id="cd03820">
    <property type="entry name" value="GT4_AmsD-like"/>
    <property type="match status" value="1"/>
</dbReference>
<evidence type="ECO:0000313" key="13">
    <source>
        <dbReference type="Proteomes" id="UP000284431"/>
    </source>
</evidence>
<dbReference type="EC" id="2.4.-.-" evidence="6"/>
<reference evidence="12 13" key="2">
    <citation type="submission" date="2018-08" db="EMBL/GenBank/DDBJ databases">
        <title>A genome reference for cultivated species of the human gut microbiota.</title>
        <authorList>
            <person name="Zou Y."/>
            <person name="Xue W."/>
            <person name="Luo G."/>
        </authorList>
    </citation>
    <scope>NUCLEOTIDE SEQUENCE [LARGE SCALE GENOMIC DNA]</scope>
    <source>
        <strain evidence="8 12">AM16-49B</strain>
        <strain evidence="7 13">OF02-6LB</strain>
    </source>
</reference>
<dbReference type="Gene3D" id="3.40.50.2000">
    <property type="entry name" value="Glycogen Phosphorylase B"/>
    <property type="match status" value="2"/>
</dbReference>
<organism evidence="3 11">
    <name type="scientific">Bacteroides caccae</name>
    <dbReference type="NCBI Taxonomy" id="47678"/>
    <lineage>
        <taxon>Bacteria</taxon>
        <taxon>Pseudomonadati</taxon>
        <taxon>Bacteroidota</taxon>
        <taxon>Bacteroidia</taxon>
        <taxon>Bacteroidales</taxon>
        <taxon>Bacteroidaceae</taxon>
        <taxon>Bacteroides</taxon>
    </lineage>
</organism>
<evidence type="ECO:0000313" key="6">
    <source>
        <dbReference type="EMBL" id="MDO6356187.1"/>
    </source>
</evidence>
<gene>
    <name evidence="3" type="primary">tagE_1</name>
    <name evidence="2" type="synonym">tagE_2</name>
    <name evidence="8" type="ORF">DW190_11410</name>
    <name evidence="7" type="ORF">DXA49_02125</name>
    <name evidence="2" type="ORF">ERS852494_00925</name>
    <name evidence="3" type="ORF">ERS852558_00909</name>
    <name evidence="5" type="ORF">F2Y35_12545</name>
    <name evidence="4" type="ORF">F2Y39_04230</name>
    <name evidence="9" type="ORF">NXW23_13055</name>
    <name evidence="6" type="ORF">Q4469_00470</name>
</gene>
<evidence type="ECO:0000313" key="15">
    <source>
        <dbReference type="Proteomes" id="UP000491168"/>
    </source>
</evidence>
<evidence type="ECO:0000313" key="3">
    <source>
        <dbReference type="EMBL" id="CUP73998.1"/>
    </source>
</evidence>
<evidence type="ECO:0000313" key="10">
    <source>
        <dbReference type="Proteomes" id="UP000095657"/>
    </source>
</evidence>
<dbReference type="EMBL" id="VVYF01000011">
    <property type="protein sequence ID" value="KAA5491367.1"/>
    <property type="molecule type" value="Genomic_DNA"/>
</dbReference>
<evidence type="ECO:0000313" key="5">
    <source>
        <dbReference type="EMBL" id="KAA5491367.1"/>
    </source>
</evidence>
<dbReference type="EMBL" id="JAUONL010000001">
    <property type="protein sequence ID" value="MDO6356187.1"/>
    <property type="molecule type" value="Genomic_DNA"/>
</dbReference>
<reference evidence="9" key="4">
    <citation type="submission" date="2022-08" db="EMBL/GenBank/DDBJ databases">
        <title>Genome Sequencing of Bacteroides fragilis Group Isolates with Nanopore Technology.</title>
        <authorList>
            <person name="Tisza M.J."/>
            <person name="Smith D."/>
            <person name="Dekker J.P."/>
        </authorList>
    </citation>
    <scope>NUCLEOTIDE SEQUENCE</scope>
    <source>
        <strain evidence="9">BFG-474</strain>
    </source>
</reference>
<dbReference type="EC" id="2.4.1.52" evidence="3"/>
<accession>A0A174QSY0</accession>
<dbReference type="AlphaFoldDB" id="A0A174QSY0"/>
<dbReference type="EMBL" id="CZAI01000002">
    <property type="protein sequence ID" value="CUO86100.1"/>
    <property type="molecule type" value="Genomic_DNA"/>
</dbReference>
<dbReference type="GeneID" id="75114072"/>